<keyword evidence="1" id="KW-0472">Membrane</keyword>
<dbReference type="PANTHER" id="PTHR34774:SF1">
    <property type="entry name" value="EPHRIN-A3 PROTEIN"/>
    <property type="match status" value="1"/>
</dbReference>
<keyword evidence="1" id="KW-1133">Transmembrane helix</keyword>
<gene>
    <name evidence="2" type="ORF">RJ641_020295</name>
</gene>
<evidence type="ECO:0000313" key="3">
    <source>
        <dbReference type="Proteomes" id="UP001370490"/>
    </source>
</evidence>
<name>A0AAN8USH4_9MAGN</name>
<organism evidence="2 3">
    <name type="scientific">Dillenia turbinata</name>
    <dbReference type="NCBI Taxonomy" id="194707"/>
    <lineage>
        <taxon>Eukaryota</taxon>
        <taxon>Viridiplantae</taxon>
        <taxon>Streptophyta</taxon>
        <taxon>Embryophyta</taxon>
        <taxon>Tracheophyta</taxon>
        <taxon>Spermatophyta</taxon>
        <taxon>Magnoliopsida</taxon>
        <taxon>eudicotyledons</taxon>
        <taxon>Gunneridae</taxon>
        <taxon>Pentapetalae</taxon>
        <taxon>Dilleniales</taxon>
        <taxon>Dilleniaceae</taxon>
        <taxon>Dillenia</taxon>
    </lineage>
</organism>
<keyword evidence="3" id="KW-1185">Reference proteome</keyword>
<evidence type="ECO:0000256" key="1">
    <source>
        <dbReference type="SAM" id="Phobius"/>
    </source>
</evidence>
<dbReference type="EMBL" id="JBAMMX010000025">
    <property type="protein sequence ID" value="KAK6915178.1"/>
    <property type="molecule type" value="Genomic_DNA"/>
</dbReference>
<sequence length="160" mass="18263">MQLQPKPNTKKPSTMMNRFGIRFLYLQPLTLPLSTTGQARHCRILLSFSRQDFWLSKIGLAMVKDSLSSPHRRSQNSLSSPSYKKHFQTRDEFGNWSTLFQRHRFLLTALALLAFLCTVYLYFAVTMGAAGMCSGLTGKEKALCHLEHAKSAANRKLKFF</sequence>
<feature type="transmembrane region" description="Helical" evidence="1">
    <location>
        <begin position="105"/>
        <end position="125"/>
    </location>
</feature>
<proteinExistence type="predicted"/>
<dbReference type="Proteomes" id="UP001370490">
    <property type="component" value="Unassembled WGS sequence"/>
</dbReference>
<reference evidence="2 3" key="1">
    <citation type="submission" date="2023-12" db="EMBL/GenBank/DDBJ databases">
        <title>A high-quality genome assembly for Dillenia turbinata (Dilleniales).</title>
        <authorList>
            <person name="Chanderbali A."/>
        </authorList>
    </citation>
    <scope>NUCLEOTIDE SEQUENCE [LARGE SCALE GENOMIC DNA]</scope>
    <source>
        <strain evidence="2">LSX21</strain>
        <tissue evidence="2">Leaf</tissue>
    </source>
</reference>
<evidence type="ECO:0000313" key="2">
    <source>
        <dbReference type="EMBL" id="KAK6915178.1"/>
    </source>
</evidence>
<keyword evidence="1" id="KW-0812">Transmembrane</keyword>
<dbReference type="PANTHER" id="PTHR34774">
    <property type="entry name" value="EPHRIN-A3 PROTEIN"/>
    <property type="match status" value="1"/>
</dbReference>
<dbReference type="AlphaFoldDB" id="A0AAN8USH4"/>
<comment type="caution">
    <text evidence="2">The sequence shown here is derived from an EMBL/GenBank/DDBJ whole genome shotgun (WGS) entry which is preliminary data.</text>
</comment>
<protein>
    <submittedName>
        <fullName evidence="2">Uncharacterized protein</fullName>
    </submittedName>
</protein>
<accession>A0AAN8USH4</accession>